<dbReference type="SMART" id="SM00422">
    <property type="entry name" value="HTH_MERR"/>
    <property type="match status" value="1"/>
</dbReference>
<evidence type="ECO:0000256" key="3">
    <source>
        <dbReference type="ARBA" id="ARBA00023159"/>
    </source>
</evidence>
<sequence>MIPETTGSVTSEDGENAMSWSIAQVAQMSGVTSRTLRHYDQIGLLPPARIGGNGYRYYDEDQLLRLQQVLVLRALGLGLTEIKEIVDRHTDPVAALREHHRRLLAERDRLDGVARMVERTIAELQENEGKTTMPRISRPENLFEGFDAARYEDGARERWPEQWRQSGQQELLDSSTPQELERMQREATAGMVRMAEHMLAGTPVDAPAVFAELDVHYRHLSEFWTPTAAQYAQLARMQAEEEQFRANYEQIAEGLAEYMRDAMTAYAHARLS</sequence>
<dbReference type="PRINTS" id="PR00040">
    <property type="entry name" value="HTHMERR"/>
</dbReference>
<dbReference type="InterPro" id="IPR012925">
    <property type="entry name" value="TipAS_dom"/>
</dbReference>
<dbReference type="PROSITE" id="PS50937">
    <property type="entry name" value="HTH_MERR_2"/>
    <property type="match status" value="1"/>
</dbReference>
<dbReference type="PANTHER" id="PTHR30204">
    <property type="entry name" value="REDOX-CYCLING DRUG-SENSING TRANSCRIPTIONAL ACTIVATOR SOXR"/>
    <property type="match status" value="1"/>
</dbReference>
<dbReference type="AlphaFoldDB" id="A0A8J3PQW6"/>
<feature type="domain" description="HTH merR-type" evidence="5">
    <location>
        <begin position="19"/>
        <end position="88"/>
    </location>
</feature>
<keyword evidence="2" id="KW-0238">DNA-binding</keyword>
<name>A0A8J3PQW6_9ACTN</name>
<proteinExistence type="predicted"/>
<gene>
    <name evidence="6" type="primary">skgA</name>
    <name evidence="6" type="ORF">Pka01_04700</name>
</gene>
<dbReference type="InterPro" id="IPR036244">
    <property type="entry name" value="TipA-like_antibiotic-bd"/>
</dbReference>
<dbReference type="GO" id="GO:0003700">
    <property type="term" value="F:DNA-binding transcription factor activity"/>
    <property type="evidence" value="ECO:0007669"/>
    <property type="project" value="InterPro"/>
</dbReference>
<dbReference type="InterPro" id="IPR009061">
    <property type="entry name" value="DNA-bd_dom_put_sf"/>
</dbReference>
<dbReference type="Gene3D" id="1.10.1660.10">
    <property type="match status" value="1"/>
</dbReference>
<dbReference type="SUPFAM" id="SSF89082">
    <property type="entry name" value="Antibiotic binding domain of TipA-like multidrug resistance regulators"/>
    <property type="match status" value="1"/>
</dbReference>
<evidence type="ECO:0000313" key="7">
    <source>
        <dbReference type="Proteomes" id="UP000630097"/>
    </source>
</evidence>
<evidence type="ECO:0000259" key="5">
    <source>
        <dbReference type="PROSITE" id="PS50937"/>
    </source>
</evidence>
<reference evidence="6 7" key="1">
    <citation type="submission" date="2021-01" db="EMBL/GenBank/DDBJ databases">
        <title>Whole genome shotgun sequence of Planotetraspora kaengkrachanensis NBRC 104272.</title>
        <authorList>
            <person name="Komaki H."/>
            <person name="Tamura T."/>
        </authorList>
    </citation>
    <scope>NUCLEOTIDE SEQUENCE [LARGE SCALE GENOMIC DNA]</scope>
    <source>
        <strain evidence="6 7">NBRC 104272</strain>
    </source>
</reference>
<dbReference type="PROSITE" id="PS00552">
    <property type="entry name" value="HTH_MERR_1"/>
    <property type="match status" value="1"/>
</dbReference>
<dbReference type="InterPro" id="IPR000551">
    <property type="entry name" value="MerR-type_HTH_dom"/>
</dbReference>
<dbReference type="PANTHER" id="PTHR30204:SF90">
    <property type="entry name" value="HTH-TYPE TRANSCRIPTIONAL ACTIVATOR MTA"/>
    <property type="match status" value="1"/>
</dbReference>
<keyword evidence="7" id="KW-1185">Reference proteome</keyword>
<dbReference type="Pfam" id="PF07739">
    <property type="entry name" value="TipAS"/>
    <property type="match status" value="1"/>
</dbReference>
<comment type="caution">
    <text evidence="6">The sequence shown here is derived from an EMBL/GenBank/DDBJ whole genome shotgun (WGS) entry which is preliminary data.</text>
</comment>
<organism evidence="6 7">
    <name type="scientific">Planotetraspora kaengkrachanensis</name>
    <dbReference type="NCBI Taxonomy" id="575193"/>
    <lineage>
        <taxon>Bacteria</taxon>
        <taxon>Bacillati</taxon>
        <taxon>Actinomycetota</taxon>
        <taxon>Actinomycetes</taxon>
        <taxon>Streptosporangiales</taxon>
        <taxon>Streptosporangiaceae</taxon>
        <taxon>Planotetraspora</taxon>
    </lineage>
</organism>
<dbReference type="GO" id="GO:0003677">
    <property type="term" value="F:DNA binding"/>
    <property type="evidence" value="ECO:0007669"/>
    <property type="project" value="UniProtKB-KW"/>
</dbReference>
<dbReference type="Pfam" id="PF13411">
    <property type="entry name" value="MerR_1"/>
    <property type="match status" value="1"/>
</dbReference>
<evidence type="ECO:0000256" key="4">
    <source>
        <dbReference type="ARBA" id="ARBA00023163"/>
    </source>
</evidence>
<evidence type="ECO:0000256" key="1">
    <source>
        <dbReference type="ARBA" id="ARBA00023015"/>
    </source>
</evidence>
<evidence type="ECO:0000256" key="2">
    <source>
        <dbReference type="ARBA" id="ARBA00023125"/>
    </source>
</evidence>
<keyword evidence="3" id="KW-0010">Activator</keyword>
<dbReference type="Gene3D" id="1.10.490.50">
    <property type="entry name" value="Antibiotic binding domain of TipA-like multidrug resistance regulators"/>
    <property type="match status" value="1"/>
</dbReference>
<dbReference type="RefSeq" id="WP_239114653.1">
    <property type="nucleotide sequence ID" value="NZ_BAABHH010000001.1"/>
</dbReference>
<dbReference type="InterPro" id="IPR047057">
    <property type="entry name" value="MerR_fam"/>
</dbReference>
<keyword evidence="4" id="KW-0804">Transcription</keyword>
<dbReference type="EMBL" id="BONV01000001">
    <property type="protein sequence ID" value="GIG77343.1"/>
    <property type="molecule type" value="Genomic_DNA"/>
</dbReference>
<dbReference type="Proteomes" id="UP000630097">
    <property type="component" value="Unassembled WGS sequence"/>
</dbReference>
<keyword evidence="1" id="KW-0805">Transcription regulation</keyword>
<accession>A0A8J3PQW6</accession>
<evidence type="ECO:0000313" key="6">
    <source>
        <dbReference type="EMBL" id="GIG77343.1"/>
    </source>
</evidence>
<protein>
    <submittedName>
        <fullName evidence="6">HTH-type transcriptional regulator SkgA</fullName>
    </submittedName>
</protein>
<dbReference type="CDD" id="cd01106">
    <property type="entry name" value="HTH_TipAL-Mta"/>
    <property type="match status" value="1"/>
</dbReference>
<dbReference type="SUPFAM" id="SSF46955">
    <property type="entry name" value="Putative DNA-binding domain"/>
    <property type="match status" value="1"/>
</dbReference>